<name>A0A1I5YEQ3_9GAMM</name>
<evidence type="ECO:0000256" key="4">
    <source>
        <dbReference type="ARBA" id="ARBA00023125"/>
    </source>
</evidence>
<keyword evidence="9" id="KW-1185">Reference proteome</keyword>
<dbReference type="SUPFAM" id="SSF52788">
    <property type="entry name" value="Phosphotyrosine protein phosphatases I"/>
    <property type="match status" value="1"/>
</dbReference>
<proteinExistence type="predicted"/>
<evidence type="ECO:0000256" key="1">
    <source>
        <dbReference type="ARBA" id="ARBA00022849"/>
    </source>
</evidence>
<dbReference type="PROSITE" id="PS50987">
    <property type="entry name" value="HTH_ARSR_2"/>
    <property type="match status" value="1"/>
</dbReference>
<dbReference type="EMBL" id="FOXK01000013">
    <property type="protein sequence ID" value="SFQ42686.1"/>
    <property type="molecule type" value="Genomic_DNA"/>
</dbReference>
<keyword evidence="4" id="KW-0238">DNA-binding</keyword>
<dbReference type="GO" id="GO:0003677">
    <property type="term" value="F:DNA binding"/>
    <property type="evidence" value="ECO:0007669"/>
    <property type="project" value="UniProtKB-KW"/>
</dbReference>
<dbReference type="NCBIfam" id="NF007528">
    <property type="entry name" value="PRK10141.1"/>
    <property type="match status" value="1"/>
</dbReference>
<dbReference type="GO" id="GO:0046685">
    <property type="term" value="P:response to arsenic-containing substance"/>
    <property type="evidence" value="ECO:0007669"/>
    <property type="project" value="UniProtKB-KW"/>
</dbReference>
<dbReference type="CDD" id="cd00090">
    <property type="entry name" value="HTH_ARSR"/>
    <property type="match status" value="1"/>
</dbReference>
<dbReference type="AlphaFoldDB" id="A0A1I5YEQ3"/>
<keyword evidence="3" id="KW-0805">Transcription regulation</keyword>
<evidence type="ECO:0000256" key="6">
    <source>
        <dbReference type="ARBA" id="ARBA00060178"/>
    </source>
</evidence>
<dbReference type="SUPFAM" id="SSF46785">
    <property type="entry name" value="Winged helix' DNA-binding domain"/>
    <property type="match status" value="1"/>
</dbReference>
<dbReference type="SMART" id="SM00226">
    <property type="entry name" value="LMWPc"/>
    <property type="match status" value="1"/>
</dbReference>
<dbReference type="PANTHER" id="PTHR43428:SF1">
    <property type="entry name" value="ARSENATE REDUCTASE"/>
    <property type="match status" value="1"/>
</dbReference>
<evidence type="ECO:0000256" key="2">
    <source>
        <dbReference type="ARBA" id="ARBA00022851"/>
    </source>
</evidence>
<gene>
    <name evidence="8" type="ORF">SAMN05216177_113179</name>
</gene>
<keyword evidence="2" id="KW-0479">Metal-binding</keyword>
<dbReference type="CDD" id="cd16345">
    <property type="entry name" value="LMWP_ArsC"/>
    <property type="match status" value="1"/>
</dbReference>
<dbReference type="Gene3D" id="3.40.50.2300">
    <property type="match status" value="1"/>
</dbReference>
<dbReference type="InterPro" id="IPR001845">
    <property type="entry name" value="HTH_ArsR_DNA-bd_dom"/>
</dbReference>
<keyword evidence="1" id="KW-0059">Arsenical resistance</keyword>
<dbReference type="OrthoDB" id="9793058at2"/>
<dbReference type="PANTHER" id="PTHR43428">
    <property type="entry name" value="ARSENATE REDUCTASE"/>
    <property type="match status" value="1"/>
</dbReference>
<evidence type="ECO:0000259" key="7">
    <source>
        <dbReference type="PROSITE" id="PS50987"/>
    </source>
</evidence>
<dbReference type="FunFam" id="1.10.10.10:FF:000279">
    <property type="entry name" value="Transcriptional regulator, ArsR family"/>
    <property type="match status" value="1"/>
</dbReference>
<accession>A0A1I5YEQ3</accession>
<comment type="function">
    <text evidence="6">Binds arsenite and regulates the expression of arsenic efflux pumps. In vitro, also binds antimony and bismuth, but not arsenate.</text>
</comment>
<sequence>MSQKKRVLFLCVANSSRSQMAEALLRHTDSEHFEVYSAGSAPTEVDTRARNALEQLGVPTDGLYSKSIEQVAGEPFDYVITLCDKSALECQALPGAGEYIAWNFEDPATSSQKDAYRKTLHEIHERIKMFVLIKSKPAKEASTLHAMSPTEVFKCLAEETRARIALLVTLEQELCVCELTSALEEAQPKISRHLALLRGCGLLEDRRNGQWVYYRLHPQLPEWVTDILKQALDNNAEWLRQDVQRLWQMRDRPGRKPACD</sequence>
<dbReference type="Pfam" id="PF01022">
    <property type="entry name" value="HTH_5"/>
    <property type="match status" value="1"/>
</dbReference>
<dbReference type="SMART" id="SM00418">
    <property type="entry name" value="HTH_ARSR"/>
    <property type="match status" value="1"/>
</dbReference>
<dbReference type="GO" id="GO:0003700">
    <property type="term" value="F:DNA-binding transcription factor activity"/>
    <property type="evidence" value="ECO:0007669"/>
    <property type="project" value="InterPro"/>
</dbReference>
<dbReference type="Proteomes" id="UP000182025">
    <property type="component" value="Unassembled WGS sequence"/>
</dbReference>
<dbReference type="Pfam" id="PF01451">
    <property type="entry name" value="LMWPc"/>
    <property type="match status" value="1"/>
</dbReference>
<dbReference type="NCBIfam" id="NF033788">
    <property type="entry name" value="HTH_metalloreg"/>
    <property type="match status" value="1"/>
</dbReference>
<dbReference type="InterPro" id="IPR036390">
    <property type="entry name" value="WH_DNA-bd_sf"/>
</dbReference>
<evidence type="ECO:0000256" key="3">
    <source>
        <dbReference type="ARBA" id="ARBA00023015"/>
    </source>
</evidence>
<evidence type="ECO:0000313" key="9">
    <source>
        <dbReference type="Proteomes" id="UP000182025"/>
    </source>
</evidence>
<evidence type="ECO:0000256" key="5">
    <source>
        <dbReference type="ARBA" id="ARBA00023163"/>
    </source>
</evidence>
<dbReference type="InterPro" id="IPR036388">
    <property type="entry name" value="WH-like_DNA-bd_sf"/>
</dbReference>
<dbReference type="InterPro" id="IPR036196">
    <property type="entry name" value="Ptyr_pPase_sf"/>
</dbReference>
<protein>
    <submittedName>
        <fullName evidence="8">ArsR family transcriptional regulator</fullName>
    </submittedName>
</protein>
<dbReference type="PRINTS" id="PR00778">
    <property type="entry name" value="HTHARSR"/>
</dbReference>
<dbReference type="GO" id="GO:0046872">
    <property type="term" value="F:metal ion binding"/>
    <property type="evidence" value="ECO:0007669"/>
    <property type="project" value="UniProtKB-KW"/>
</dbReference>
<dbReference type="Gene3D" id="1.10.10.10">
    <property type="entry name" value="Winged helix-like DNA-binding domain superfamily/Winged helix DNA-binding domain"/>
    <property type="match status" value="1"/>
</dbReference>
<dbReference type="InterPro" id="IPR023485">
    <property type="entry name" value="Ptyr_pPase"/>
</dbReference>
<organism evidence="8 9">
    <name type="scientific">Ectopseudomonas toyotomiensis</name>
    <dbReference type="NCBI Taxonomy" id="554344"/>
    <lineage>
        <taxon>Bacteria</taxon>
        <taxon>Pseudomonadati</taxon>
        <taxon>Pseudomonadota</taxon>
        <taxon>Gammaproteobacteria</taxon>
        <taxon>Pseudomonadales</taxon>
        <taxon>Pseudomonadaceae</taxon>
        <taxon>Ectopseudomonas</taxon>
    </lineage>
</organism>
<dbReference type="RefSeq" id="WP_003118377.1">
    <property type="nucleotide sequence ID" value="NZ_FOXK01000013.1"/>
</dbReference>
<keyword evidence="5" id="KW-0804">Transcription</keyword>
<dbReference type="InterPro" id="IPR011991">
    <property type="entry name" value="ArsR-like_HTH"/>
</dbReference>
<reference evidence="9" key="1">
    <citation type="submission" date="2016-10" db="EMBL/GenBank/DDBJ databases">
        <authorList>
            <person name="Varghese N."/>
            <person name="Submissions S."/>
        </authorList>
    </citation>
    <scope>NUCLEOTIDE SEQUENCE [LARGE SCALE GENOMIC DNA]</scope>
    <source>
        <strain evidence="9">JCM 15604</strain>
    </source>
</reference>
<feature type="domain" description="HTH arsR-type" evidence="7">
    <location>
        <begin position="141"/>
        <end position="239"/>
    </location>
</feature>
<keyword evidence="2" id="KW-0480">Metal-thiolate cluster</keyword>
<evidence type="ECO:0000313" key="8">
    <source>
        <dbReference type="EMBL" id="SFQ42686.1"/>
    </source>
</evidence>